<dbReference type="GeneID" id="68115536"/>
<evidence type="ECO:0000313" key="2">
    <source>
        <dbReference type="EMBL" id="KAF0973614.1"/>
    </source>
</evidence>
<keyword evidence="1" id="KW-0812">Transmembrane</keyword>
<evidence type="ECO:0000313" key="3">
    <source>
        <dbReference type="Proteomes" id="UP000444721"/>
    </source>
</evidence>
<accession>A0A6A5BHU2</accession>
<protein>
    <submittedName>
        <fullName evidence="2">Uncharacterized protein</fullName>
    </submittedName>
</protein>
<dbReference type="OrthoDB" id="10256810at2759"/>
<name>A0A6A5BHU2_NAEFO</name>
<evidence type="ECO:0000256" key="1">
    <source>
        <dbReference type="SAM" id="Phobius"/>
    </source>
</evidence>
<dbReference type="AlphaFoldDB" id="A0A6A5BHU2"/>
<dbReference type="Proteomes" id="UP000444721">
    <property type="component" value="Unassembled WGS sequence"/>
</dbReference>
<dbReference type="VEuPathDB" id="AmoebaDB:FDP41_008318"/>
<comment type="caution">
    <text evidence="2">The sequence shown here is derived from an EMBL/GenBank/DDBJ whole genome shotgun (WGS) entry which is preliminary data.</text>
</comment>
<dbReference type="OMA" id="HEMAGHY"/>
<dbReference type="RefSeq" id="XP_044558327.1">
    <property type="nucleotide sequence ID" value="XM_044712159.1"/>
</dbReference>
<gene>
    <name evidence="2" type="ORF">FDP41_008318</name>
</gene>
<proteinExistence type="predicted"/>
<dbReference type="VEuPathDB" id="AmoebaDB:NF0002210"/>
<dbReference type="VEuPathDB" id="AmoebaDB:NfTy_090540"/>
<reference evidence="2 3" key="1">
    <citation type="journal article" date="2019" name="Sci. Rep.">
        <title>Nanopore sequencing improves the draft genome of the human pathogenic amoeba Naegleria fowleri.</title>
        <authorList>
            <person name="Liechti N."/>
            <person name="Schurch N."/>
            <person name="Bruggmann R."/>
            <person name="Wittwer M."/>
        </authorList>
    </citation>
    <scope>NUCLEOTIDE SEQUENCE [LARGE SCALE GENOMIC DNA]</scope>
    <source>
        <strain evidence="2 3">ATCC 30894</strain>
    </source>
</reference>
<dbReference type="EMBL" id="VFQX01000060">
    <property type="protein sequence ID" value="KAF0973614.1"/>
    <property type="molecule type" value="Genomic_DNA"/>
</dbReference>
<organism evidence="2 3">
    <name type="scientific">Naegleria fowleri</name>
    <name type="common">Brain eating amoeba</name>
    <dbReference type="NCBI Taxonomy" id="5763"/>
    <lineage>
        <taxon>Eukaryota</taxon>
        <taxon>Discoba</taxon>
        <taxon>Heterolobosea</taxon>
        <taxon>Tetramitia</taxon>
        <taxon>Eutetramitia</taxon>
        <taxon>Vahlkampfiidae</taxon>
        <taxon>Naegleria</taxon>
    </lineage>
</organism>
<keyword evidence="3" id="KW-1185">Reference proteome</keyword>
<sequence>MIIPSHPITSSPKNNQHFQFFFTLFISIFSLVATFFLFAQGVLKWEEYPRTPVQFHRIGDTHKKVILSFVASFSSQQPQPQQHDTIIGNSEHENEFLQPPLPFKYFYNDTEYFNKYTSWRQIDENSNLFQISSISKSTIGKPHYVCSKKHFDPKLVKVFGPFRSSMEHVYFLRIESFDRFDLDSPYFQLFHARIVEKEISDENQVNIANSGDFDTSLAVSFTRFVPLLETREFNENLMQYVRDQELEEESHSRSPFLHKDFERVHNSIFVDLKKVTSKKRNKRVYMGQFFLPRLKGGEFQVDIRMTHHCFSPRDYSSPSMDFSESHGVQIARIPFRIERRNVETTANDNNSQSITSHHKYIMQEYFKFKQFLSHELFGKESIAETTTNDPSLKLSKKIFDEKIGLWMQSKSGECDNRLCRMNSNQNFQHSKETKTIPLLNHVVRSNQVFVPVATIFYNTEEGNHKNSHTFTRPYYIFNPQEVMDCFHGKKVAFFGDSSLEEQFSHILEWMYEVDPSVKYKLSFPKEFNGVKLQKTKFRYSTLKHENFEIRNRGLAHAYVDYNWGGIQSIMELEAARREVEEIALTSNIVIMTFTFHEMAGHYGRGGFRNFDTAWIQQELFPQIAKFFEWVSEWKRRHASSSPLRILWREVIPSHDPRVGPELIFALTNTEIRRQIALRQDFIDYVPLEQTTFGNSFRGLFSDGLHYTEQDKMISKMNTQILLNHMCQRK</sequence>
<feature type="transmembrane region" description="Helical" evidence="1">
    <location>
        <begin position="20"/>
        <end position="43"/>
    </location>
</feature>
<keyword evidence="1" id="KW-0472">Membrane</keyword>
<keyword evidence="1" id="KW-1133">Transmembrane helix</keyword>